<comment type="subunit">
    <text evidence="9">Component of the mitochondrial contact site and cristae organizing system (MICOS) complex.</text>
</comment>
<evidence type="ECO:0000256" key="2">
    <source>
        <dbReference type="ARBA" id="ARBA00004434"/>
    </source>
</evidence>
<evidence type="ECO:0000256" key="6">
    <source>
        <dbReference type="ARBA" id="ARBA00022989"/>
    </source>
</evidence>
<comment type="function">
    <text evidence="1 9">Component of the MICOS complex, a large protein complex of the mitochondrial inner membrane that plays crucial roles in the maintenance of crista junctions, inner membrane architecture, and formation of contact sites to the outer membrane.</text>
</comment>
<keyword evidence="8 9" id="KW-0472">Membrane</keyword>
<dbReference type="PANTHER" id="PTHR21304">
    <property type="entry name" value="MICOS COMPLEX SUBUNIT MIC10"/>
    <property type="match status" value="1"/>
</dbReference>
<keyword evidence="6 9" id="KW-1133">Transmembrane helix</keyword>
<dbReference type="InterPro" id="IPR007512">
    <property type="entry name" value="Mic10"/>
</dbReference>
<comment type="subcellular location">
    <subcellularLocation>
        <location evidence="2 9">Mitochondrion inner membrane</location>
        <topology evidence="2 9">Single-pass membrane protein</topology>
    </subcellularLocation>
</comment>
<keyword evidence="7 9" id="KW-0496">Mitochondrion</keyword>
<dbReference type="AlphaFoldDB" id="A0A819J0Y9"/>
<dbReference type="Proteomes" id="UP000663866">
    <property type="component" value="Unassembled WGS sequence"/>
</dbReference>
<dbReference type="PANTHER" id="PTHR21304:SF0">
    <property type="entry name" value="MICOS COMPLEX SUBUNIT MIC10"/>
    <property type="match status" value="1"/>
</dbReference>
<evidence type="ECO:0000256" key="8">
    <source>
        <dbReference type="ARBA" id="ARBA00023136"/>
    </source>
</evidence>
<evidence type="ECO:0000256" key="3">
    <source>
        <dbReference type="ARBA" id="ARBA00006792"/>
    </source>
</evidence>
<comment type="similarity">
    <text evidence="3 9">Belongs to the MICOS complex subunit Mic10 family.</text>
</comment>
<dbReference type="GO" id="GO:0061617">
    <property type="term" value="C:MICOS complex"/>
    <property type="evidence" value="ECO:0007669"/>
    <property type="project" value="UniProtKB-UniRule"/>
</dbReference>
<dbReference type="Proteomes" id="UP000663842">
    <property type="component" value="Unassembled WGS sequence"/>
</dbReference>
<evidence type="ECO:0000313" key="12">
    <source>
        <dbReference type="Proteomes" id="UP000663842"/>
    </source>
</evidence>
<keyword evidence="5 9" id="KW-0999">Mitochondrion inner membrane</keyword>
<keyword evidence="13" id="KW-1185">Reference proteome</keyword>
<evidence type="ECO:0000256" key="1">
    <source>
        <dbReference type="ARBA" id="ARBA00002689"/>
    </source>
</evidence>
<organism evidence="10 12">
    <name type="scientific">Rotaria magnacalcarata</name>
    <dbReference type="NCBI Taxonomy" id="392030"/>
    <lineage>
        <taxon>Eukaryota</taxon>
        <taxon>Metazoa</taxon>
        <taxon>Spiralia</taxon>
        <taxon>Gnathifera</taxon>
        <taxon>Rotifera</taxon>
        <taxon>Eurotatoria</taxon>
        <taxon>Bdelloidea</taxon>
        <taxon>Philodinida</taxon>
        <taxon>Philodinidae</taxon>
        <taxon>Rotaria</taxon>
    </lineage>
</organism>
<name>A0A819J0Y9_9BILA</name>
<evidence type="ECO:0000313" key="10">
    <source>
        <dbReference type="EMBL" id="CAF3925654.1"/>
    </source>
</evidence>
<dbReference type="Pfam" id="PF04418">
    <property type="entry name" value="DUF543"/>
    <property type="match status" value="1"/>
</dbReference>
<reference evidence="10" key="1">
    <citation type="submission" date="2021-02" db="EMBL/GenBank/DDBJ databases">
        <authorList>
            <person name="Nowell W R."/>
        </authorList>
    </citation>
    <scope>NUCLEOTIDE SEQUENCE</scope>
</reference>
<comment type="caution">
    <text evidence="10">The sequence shown here is derived from an EMBL/GenBank/DDBJ whole genome shotgun (WGS) entry which is preliminary data.</text>
</comment>
<keyword evidence="4 9" id="KW-0812">Transmembrane</keyword>
<evidence type="ECO:0000256" key="9">
    <source>
        <dbReference type="RuleBase" id="RU363011"/>
    </source>
</evidence>
<feature type="transmembrane region" description="Helical" evidence="9">
    <location>
        <begin position="25"/>
        <end position="44"/>
    </location>
</feature>
<gene>
    <name evidence="11" type="ORF">OVN521_LOCUS24046</name>
    <name evidence="10" type="ORF">UXM345_LOCUS11891</name>
</gene>
<sequence>MSTSNRSLSQDNANGEKWDQCLTDGILKTAFGLTWGIFFSALLFKRKLGRPWPIIFGTGIGIGMGYSSCQNNLHSSNRHFISITRQDQQIPTTPSESE</sequence>
<dbReference type="EMBL" id="CAJOBG010005614">
    <property type="protein sequence ID" value="CAF4159394.1"/>
    <property type="molecule type" value="Genomic_DNA"/>
</dbReference>
<evidence type="ECO:0000313" key="11">
    <source>
        <dbReference type="EMBL" id="CAF4159394.1"/>
    </source>
</evidence>
<evidence type="ECO:0000313" key="13">
    <source>
        <dbReference type="Proteomes" id="UP000663866"/>
    </source>
</evidence>
<protein>
    <recommendedName>
        <fullName evidence="9">MICOS complex subunit MIC10</fullName>
    </recommendedName>
</protein>
<proteinExistence type="inferred from homology"/>
<accession>A0A819J0Y9</accession>
<evidence type="ECO:0000256" key="5">
    <source>
        <dbReference type="ARBA" id="ARBA00022792"/>
    </source>
</evidence>
<dbReference type="EMBL" id="CAJOBF010001208">
    <property type="protein sequence ID" value="CAF3925654.1"/>
    <property type="molecule type" value="Genomic_DNA"/>
</dbReference>
<evidence type="ECO:0000256" key="4">
    <source>
        <dbReference type="ARBA" id="ARBA00022692"/>
    </source>
</evidence>
<evidence type="ECO:0000256" key="7">
    <source>
        <dbReference type="ARBA" id="ARBA00023128"/>
    </source>
</evidence>